<evidence type="ECO:0000313" key="3">
    <source>
        <dbReference type="EMBL" id="MBP1858491.1"/>
    </source>
</evidence>
<evidence type="ECO:0000256" key="1">
    <source>
        <dbReference type="SAM" id="MobiDB-lite"/>
    </source>
</evidence>
<feature type="chain" id="PRO_5046385706" description="Secreted protein" evidence="2">
    <location>
        <begin position="28"/>
        <end position="190"/>
    </location>
</feature>
<accession>A0ABS4EKL9</accession>
<comment type="caution">
    <text evidence="3">The sequence shown here is derived from an EMBL/GenBank/DDBJ whole genome shotgun (WGS) entry which is preliminary data.</text>
</comment>
<proteinExistence type="predicted"/>
<feature type="signal peptide" evidence="2">
    <location>
        <begin position="1"/>
        <end position="27"/>
    </location>
</feature>
<evidence type="ECO:0008006" key="5">
    <source>
        <dbReference type="Google" id="ProtNLM"/>
    </source>
</evidence>
<dbReference type="EMBL" id="JAGGJV010000003">
    <property type="protein sequence ID" value="MBP1858491.1"/>
    <property type="molecule type" value="Genomic_DNA"/>
</dbReference>
<keyword evidence="4" id="KW-1185">Reference proteome</keyword>
<protein>
    <recommendedName>
        <fullName evidence="5">Secreted protein</fullName>
    </recommendedName>
</protein>
<keyword evidence="2" id="KW-0732">Signal</keyword>
<reference evidence="3 4" key="1">
    <citation type="submission" date="2021-03" db="EMBL/GenBank/DDBJ databases">
        <title>Genomic Encyclopedia of Type Strains, Phase IV (KMG-IV): sequencing the most valuable type-strain genomes for metagenomic binning, comparative biology and taxonomic classification.</title>
        <authorList>
            <person name="Goeker M."/>
        </authorList>
    </citation>
    <scope>NUCLEOTIDE SEQUENCE [LARGE SCALE GENOMIC DNA]</scope>
    <source>
        <strain evidence="3 4">DSM 26427</strain>
    </source>
</reference>
<organism evidence="3 4">
    <name type="scientific">Rhizobium herbae</name>
    <dbReference type="NCBI Taxonomy" id="508661"/>
    <lineage>
        <taxon>Bacteria</taxon>
        <taxon>Pseudomonadati</taxon>
        <taxon>Pseudomonadota</taxon>
        <taxon>Alphaproteobacteria</taxon>
        <taxon>Hyphomicrobiales</taxon>
        <taxon>Rhizobiaceae</taxon>
        <taxon>Rhizobium/Agrobacterium group</taxon>
        <taxon>Rhizobium</taxon>
    </lineage>
</organism>
<dbReference type="RefSeq" id="WP_209851247.1">
    <property type="nucleotide sequence ID" value="NZ_JAGGJV010000003.1"/>
</dbReference>
<name>A0ABS4EKL9_9HYPH</name>
<dbReference type="Proteomes" id="UP000823786">
    <property type="component" value="Unassembled WGS sequence"/>
</dbReference>
<gene>
    <name evidence="3" type="ORF">J2Z75_001999</name>
</gene>
<evidence type="ECO:0000313" key="4">
    <source>
        <dbReference type="Proteomes" id="UP000823786"/>
    </source>
</evidence>
<evidence type="ECO:0000256" key="2">
    <source>
        <dbReference type="SAM" id="SignalP"/>
    </source>
</evidence>
<feature type="region of interest" description="Disordered" evidence="1">
    <location>
        <begin position="41"/>
        <end position="71"/>
    </location>
</feature>
<sequence length="190" mass="21897">MRPNIMPNATKVLVAVFALILSFASFAEARDRNGEGHFIRRHHERPQHDRQEAISGINADSHHRRNRNVRLSGRNAERWHVERRYVHDRRPNRRIVVRDHRGNDGNYWEPAYGGDGFPSKTTGGTYFGGLSAWTDPGNGTYFRSERDDYGYYPGDTDKDYRSPRAKIIRVNPSTVGRACSWESGVCVIRR</sequence>